<protein>
    <submittedName>
        <fullName evidence="1">Uncharacterized protein</fullName>
    </submittedName>
</protein>
<reference evidence="1 2" key="2">
    <citation type="submission" date="2018-09" db="EMBL/GenBank/DDBJ databases">
        <title>Giant CbK-like Caulobacter bacteriophages have genetically divergent genomes.</title>
        <authorList>
            <person name="Wilson K."/>
            <person name="Ely B."/>
        </authorList>
    </citation>
    <scope>NUCLEOTIDE SEQUENCE [LARGE SCALE GENOMIC DNA]</scope>
</reference>
<keyword evidence="2" id="KW-1185">Reference proteome</keyword>
<evidence type="ECO:0000313" key="2">
    <source>
        <dbReference type="Proteomes" id="UP000259421"/>
    </source>
</evidence>
<sequence>MKMVIKKETGIHFHWFAVLVIAALLCGAGYVIGVQVTPQQVTRPVLPPAQPLKITVLKDGTLIEDPRTGCAWIERGWMGTSTLRGADCEKVVR</sequence>
<organism evidence="1 2">
    <name type="scientific">Caulobacter phage CcrBL9</name>
    <dbReference type="NCBI Taxonomy" id="2283270"/>
    <lineage>
        <taxon>Viruses</taxon>
        <taxon>Duplodnaviria</taxon>
        <taxon>Heunggongvirae</taxon>
        <taxon>Uroviricota</taxon>
        <taxon>Caudoviricetes</taxon>
        <taxon>Jeanschmidtviridae</taxon>
        <taxon>Bertelyvirus</taxon>
        <taxon>Bertelyvirus BL9</taxon>
    </lineage>
</organism>
<dbReference type="Proteomes" id="UP000259421">
    <property type="component" value="Segment"/>
</dbReference>
<dbReference type="EMBL" id="MH588546">
    <property type="protein sequence ID" value="AXQ69446.1"/>
    <property type="molecule type" value="Genomic_DNA"/>
</dbReference>
<evidence type="ECO:0000313" key="1">
    <source>
        <dbReference type="EMBL" id="AXQ69446.1"/>
    </source>
</evidence>
<name>A0A385ECN6_9CAUD</name>
<accession>A0A385ECN6</accession>
<reference evidence="2" key="1">
    <citation type="submission" date="2018-07" db="EMBL/GenBank/DDBJ databases">
        <title>Giant CbK-like Caulobacter bacteriophages have genetically divergent genomes.</title>
        <authorList>
            <person name="Wilson K.M."/>
            <person name="Ely B."/>
        </authorList>
    </citation>
    <scope>NUCLEOTIDE SEQUENCE [LARGE SCALE GENOMIC DNA]</scope>
</reference>
<proteinExistence type="predicted"/>
<gene>
    <name evidence="1" type="ORF">CcrBL9_gp422</name>
</gene>